<dbReference type="EMBL" id="CP010978">
    <property type="protein sequence ID" value="AJQ28771.1"/>
    <property type="molecule type" value="Genomic_DNA"/>
</dbReference>
<accession>I9DKQ0</accession>
<organism evidence="1 2">
    <name type="scientific">Pelosinus fermentans JBW45</name>
    <dbReference type="NCBI Taxonomy" id="1192197"/>
    <lineage>
        <taxon>Bacteria</taxon>
        <taxon>Bacillati</taxon>
        <taxon>Bacillota</taxon>
        <taxon>Negativicutes</taxon>
        <taxon>Selenomonadales</taxon>
        <taxon>Sporomusaceae</taxon>
        <taxon>Pelosinus</taxon>
    </lineage>
</organism>
<sequence length="106" mass="12142">MDLWKKIKIDGIANIRKCVGEFEIGELNKTPYSKFKIKIYEDVEGKYTGYTNLLLKDDSGCGFPGVGHGNTIEEALEDTIQYFMEMLSEKNMLCENDFECADSFDF</sequence>
<dbReference type="Proteomes" id="UP000005361">
    <property type="component" value="Chromosome"/>
</dbReference>
<dbReference type="STRING" id="1192197.JBW_03432"/>
<gene>
    <name evidence="1" type="ORF">JBW_03432</name>
</gene>
<dbReference type="OrthoDB" id="6636498at2"/>
<reference evidence="2" key="2">
    <citation type="submission" date="2015-02" db="EMBL/GenBank/DDBJ databases">
        <title>Complete Genome Sequence of Pelosinus fermentans JBW45.</title>
        <authorList>
            <person name="De Leon K.B."/>
            <person name="Utturkar S.M."/>
            <person name="Camilleri L.B."/>
            <person name="Arkin A.P."/>
            <person name="Fields M.W."/>
            <person name="Brown S.D."/>
            <person name="Wall J.D."/>
        </authorList>
    </citation>
    <scope>NUCLEOTIDE SEQUENCE [LARGE SCALE GENOMIC DNA]</scope>
    <source>
        <strain evidence="2">JBW45</strain>
    </source>
</reference>
<name>I9DKQ0_9FIRM</name>
<dbReference type="AlphaFoldDB" id="I9DKQ0"/>
<evidence type="ECO:0000313" key="1">
    <source>
        <dbReference type="EMBL" id="AJQ28771.1"/>
    </source>
</evidence>
<dbReference type="RefSeq" id="WP_007954116.1">
    <property type="nucleotide sequence ID" value="NZ_CP010978.1"/>
</dbReference>
<evidence type="ECO:0000313" key="2">
    <source>
        <dbReference type="Proteomes" id="UP000005361"/>
    </source>
</evidence>
<dbReference type="KEGG" id="pft:JBW_03432"/>
<dbReference type="HOGENOM" id="CLU_2143960_0_0_9"/>
<protein>
    <submittedName>
        <fullName evidence="1">Uncharacterized protein</fullName>
    </submittedName>
</protein>
<proteinExistence type="predicted"/>
<reference evidence="1 2" key="1">
    <citation type="journal article" date="2015" name="Genome Announc.">
        <title>Complete Genome Sequence of Pelosinus fermentans JBW45, a Member of a Remarkably Competitive Group of Negativicutes in the Firmicutes Phylum.</title>
        <authorList>
            <person name="De Leon K.B."/>
            <person name="Utturkar S.M."/>
            <person name="Camilleri L.B."/>
            <person name="Elias D.A."/>
            <person name="Arkin A.P."/>
            <person name="Fields M.W."/>
            <person name="Brown S.D."/>
            <person name="Wall J.D."/>
        </authorList>
    </citation>
    <scope>NUCLEOTIDE SEQUENCE [LARGE SCALE GENOMIC DNA]</scope>
    <source>
        <strain evidence="1 2">JBW45</strain>
    </source>
</reference>